<accession>A0A176YDY8</accession>
<sequence>MTKDSKVIAANAAFYAAFATGDVAGMERMWADDDTISCIHPGWPAIVGRATVIGSWRDILQNPERPQIACAEPQAIVDGDSARVLCIEIVDGTALAAANHFRRVGDGWRLVHHQSSPIAQIVEQTHEDPSGPRRRFH</sequence>
<dbReference type="EMBL" id="LUUB01000096">
    <property type="protein sequence ID" value="OAF02563.1"/>
    <property type="molecule type" value="Genomic_DNA"/>
</dbReference>
<name>A0A176YDY8_9BRAD</name>
<evidence type="ECO:0000313" key="2">
    <source>
        <dbReference type="EMBL" id="OAF02563.1"/>
    </source>
</evidence>
<proteinExistence type="predicted"/>
<dbReference type="PANTHER" id="PTHR34957">
    <property type="entry name" value="NUCLEAR TRANSPORT FACTOR 2 (NTF2) FAMILY PROTEIN"/>
    <property type="match status" value="1"/>
</dbReference>
<dbReference type="SUPFAM" id="SSF54427">
    <property type="entry name" value="NTF2-like"/>
    <property type="match status" value="1"/>
</dbReference>
<feature type="domain" description="SnoaL-like" evidence="1">
    <location>
        <begin position="7"/>
        <end position="119"/>
    </location>
</feature>
<evidence type="ECO:0000313" key="3">
    <source>
        <dbReference type="Proteomes" id="UP000076959"/>
    </source>
</evidence>
<protein>
    <recommendedName>
        <fullName evidence="1">SnoaL-like domain-containing protein</fullName>
    </recommendedName>
</protein>
<evidence type="ECO:0000259" key="1">
    <source>
        <dbReference type="Pfam" id="PF13474"/>
    </source>
</evidence>
<dbReference type="PANTHER" id="PTHR34957:SF1">
    <property type="entry name" value="NUCLEAR TRANSPORT FACTOR 2 (NTF2) FAMILY PROTEIN"/>
    <property type="match status" value="1"/>
</dbReference>
<keyword evidence="3" id="KW-1185">Reference proteome</keyword>
<reference evidence="2 3" key="1">
    <citation type="submission" date="2016-03" db="EMBL/GenBank/DDBJ databases">
        <title>Draft Genome Sequence of the Strain BR 10245 (Bradyrhizobium sp.) isolated from nodules of Centrolobium paraense.</title>
        <authorList>
            <person name="Simoes-Araujo J.L.Sr."/>
            <person name="Barauna A.C."/>
            <person name="Silva K."/>
            <person name="Zilli J.E."/>
        </authorList>
    </citation>
    <scope>NUCLEOTIDE SEQUENCE [LARGE SCALE GENOMIC DNA]</scope>
    <source>
        <strain evidence="2 3">BR 10245</strain>
    </source>
</reference>
<dbReference type="STRING" id="1505087.AYJ54_26655"/>
<dbReference type="OrthoDB" id="9786718at2"/>
<dbReference type="Pfam" id="PF13474">
    <property type="entry name" value="SnoaL_3"/>
    <property type="match status" value="1"/>
</dbReference>
<dbReference type="InterPro" id="IPR032710">
    <property type="entry name" value="NTF2-like_dom_sf"/>
</dbReference>
<dbReference type="Gene3D" id="3.10.450.50">
    <property type="match status" value="1"/>
</dbReference>
<dbReference type="AlphaFoldDB" id="A0A176YDY8"/>
<dbReference type="InterPro" id="IPR037401">
    <property type="entry name" value="SnoaL-like"/>
</dbReference>
<dbReference type="RefSeq" id="WP_063706409.1">
    <property type="nucleotide sequence ID" value="NZ_LUUB01000096.1"/>
</dbReference>
<gene>
    <name evidence="2" type="ORF">AYJ54_26655</name>
</gene>
<dbReference type="Proteomes" id="UP000076959">
    <property type="component" value="Unassembled WGS sequence"/>
</dbReference>
<comment type="caution">
    <text evidence="2">The sequence shown here is derived from an EMBL/GenBank/DDBJ whole genome shotgun (WGS) entry which is preliminary data.</text>
</comment>
<organism evidence="2 3">
    <name type="scientific">Bradyrhizobium centrolobii</name>
    <dbReference type="NCBI Taxonomy" id="1505087"/>
    <lineage>
        <taxon>Bacteria</taxon>
        <taxon>Pseudomonadati</taxon>
        <taxon>Pseudomonadota</taxon>
        <taxon>Alphaproteobacteria</taxon>
        <taxon>Hyphomicrobiales</taxon>
        <taxon>Nitrobacteraceae</taxon>
        <taxon>Bradyrhizobium</taxon>
    </lineage>
</organism>